<dbReference type="SUPFAM" id="SSF81383">
    <property type="entry name" value="F-box domain"/>
    <property type="match status" value="1"/>
</dbReference>
<dbReference type="Gene3D" id="1.20.1280.50">
    <property type="match status" value="1"/>
</dbReference>
<dbReference type="PANTHER" id="PTHR31672:SF13">
    <property type="entry name" value="F-BOX PROTEIN CPR30-LIKE"/>
    <property type="match status" value="1"/>
</dbReference>
<dbReference type="PANTHER" id="PTHR31672">
    <property type="entry name" value="BNACNNG10540D PROTEIN"/>
    <property type="match status" value="1"/>
</dbReference>
<name>A0A540LPR4_MALBA</name>
<dbReference type="InterPro" id="IPR036047">
    <property type="entry name" value="F-box-like_dom_sf"/>
</dbReference>
<dbReference type="Proteomes" id="UP000315295">
    <property type="component" value="Unassembled WGS sequence"/>
</dbReference>
<dbReference type="InterPro" id="IPR050796">
    <property type="entry name" value="SCF_F-box_component"/>
</dbReference>
<dbReference type="SMART" id="SM00256">
    <property type="entry name" value="FBOX"/>
    <property type="match status" value="1"/>
</dbReference>
<accession>A0A540LPR4</accession>
<dbReference type="STRING" id="106549.A0A540LPR4"/>
<dbReference type="InterPro" id="IPR006527">
    <property type="entry name" value="F-box-assoc_dom_typ1"/>
</dbReference>
<feature type="domain" description="F-box" evidence="1">
    <location>
        <begin position="9"/>
        <end position="59"/>
    </location>
</feature>
<dbReference type="Pfam" id="PF00646">
    <property type="entry name" value="F-box"/>
    <property type="match status" value="1"/>
</dbReference>
<organism evidence="2 3">
    <name type="scientific">Malus baccata</name>
    <name type="common">Siberian crab apple</name>
    <name type="synonym">Pyrus baccata</name>
    <dbReference type="NCBI Taxonomy" id="106549"/>
    <lineage>
        <taxon>Eukaryota</taxon>
        <taxon>Viridiplantae</taxon>
        <taxon>Streptophyta</taxon>
        <taxon>Embryophyta</taxon>
        <taxon>Tracheophyta</taxon>
        <taxon>Spermatophyta</taxon>
        <taxon>Magnoliopsida</taxon>
        <taxon>eudicotyledons</taxon>
        <taxon>Gunneridae</taxon>
        <taxon>Pentapetalae</taxon>
        <taxon>rosids</taxon>
        <taxon>fabids</taxon>
        <taxon>Rosales</taxon>
        <taxon>Rosaceae</taxon>
        <taxon>Amygdaloideae</taxon>
        <taxon>Maleae</taxon>
        <taxon>Malus</taxon>
    </lineage>
</organism>
<proteinExistence type="predicted"/>
<keyword evidence="3" id="KW-1185">Reference proteome</keyword>
<dbReference type="Pfam" id="PF07734">
    <property type="entry name" value="FBA_1"/>
    <property type="match status" value="1"/>
</dbReference>
<dbReference type="NCBIfam" id="TIGR01640">
    <property type="entry name" value="F_box_assoc_1"/>
    <property type="match status" value="1"/>
</dbReference>
<evidence type="ECO:0000259" key="1">
    <source>
        <dbReference type="PROSITE" id="PS50181"/>
    </source>
</evidence>
<dbReference type="PROSITE" id="PS50181">
    <property type="entry name" value="FBOX"/>
    <property type="match status" value="1"/>
</dbReference>
<comment type="caution">
    <text evidence="2">The sequence shown here is derived from an EMBL/GenBank/DDBJ whole genome shotgun (WGS) entry which is preliminary data.</text>
</comment>
<reference evidence="2 3" key="1">
    <citation type="journal article" date="2019" name="G3 (Bethesda)">
        <title>Sequencing of a Wild Apple (Malus baccata) Genome Unravels the Differences Between Cultivated and Wild Apple Species Regarding Disease Resistance and Cold Tolerance.</title>
        <authorList>
            <person name="Chen X."/>
        </authorList>
    </citation>
    <scope>NUCLEOTIDE SEQUENCE [LARGE SCALE GENOMIC DNA]</scope>
    <source>
        <strain evidence="3">cv. Shandingzi</strain>
        <tissue evidence="2">Leaves</tissue>
    </source>
</reference>
<dbReference type="EMBL" id="VIEB01000509">
    <property type="protein sequence ID" value="TQD88477.1"/>
    <property type="molecule type" value="Genomic_DNA"/>
</dbReference>
<dbReference type="AlphaFoldDB" id="A0A540LPR4"/>
<gene>
    <name evidence="2" type="ORF">C1H46_026001</name>
</gene>
<evidence type="ECO:0000313" key="3">
    <source>
        <dbReference type="Proteomes" id="UP000315295"/>
    </source>
</evidence>
<dbReference type="InterPro" id="IPR017451">
    <property type="entry name" value="F-box-assoc_interact_dom"/>
</dbReference>
<dbReference type="InterPro" id="IPR001810">
    <property type="entry name" value="F-box_dom"/>
</dbReference>
<evidence type="ECO:0000313" key="2">
    <source>
        <dbReference type="EMBL" id="TQD88477.1"/>
    </source>
</evidence>
<dbReference type="CDD" id="cd22157">
    <property type="entry name" value="F-box_AtFBW1-like"/>
    <property type="match status" value="1"/>
</dbReference>
<protein>
    <recommendedName>
        <fullName evidence="1">F-box domain-containing protein</fullName>
    </recommendedName>
</protein>
<sequence>MFDFKYERRRRRKHIPEEILFEILVRLPVKSLLRFRCVCKSWNTLTSSPDFKNAHLKNNILRDSYDYVLIRTANYRFFLRCRDPFAKCLDLELPEQKKNISLNIHGSCNGLLSLSNRLGLCLKTPIYLWNPSIRKLKRLRKGLIQHTICFVVIGFGFHSGENDYKVVRIVRFLRKKVIFGVEVYSVRLDAWKRISAVPPVSPDVYFFGNKTSACIDCVLYWIVSEPSQQCTSILSFDCVGEVFQKIMLPDIIGKGIELYQISIRVFEKLVSVFDYRQDGKDYYCDIWVLEMETWKMIRTIILPERGFIAQPLGFRATGVVHMAIRGDLELYDPESRQVNPLGIKLHDGYVGSYTESLILLN</sequence>